<dbReference type="AlphaFoldDB" id="A0A7Y0A533"/>
<keyword evidence="2" id="KW-1185">Reference proteome</keyword>
<comment type="caution">
    <text evidence="1">The sequence shown here is derived from an EMBL/GenBank/DDBJ whole genome shotgun (WGS) entry which is preliminary data.</text>
</comment>
<protein>
    <submittedName>
        <fullName evidence="1">Uncharacterized protein</fullName>
    </submittedName>
</protein>
<accession>A0A7Y0A533</accession>
<dbReference type="EMBL" id="JABBGF010000001">
    <property type="protein sequence ID" value="NML56698.1"/>
    <property type="molecule type" value="Genomic_DNA"/>
</dbReference>
<gene>
    <name evidence="1" type="ORF">HHL20_05005</name>
</gene>
<proteinExistence type="predicted"/>
<name>A0A7Y0A533_9FLAO</name>
<evidence type="ECO:0000313" key="1">
    <source>
        <dbReference type="EMBL" id="NML56698.1"/>
    </source>
</evidence>
<sequence length="66" mass="7675">MSFYRDMKMLYYSDKELNVKGTAVANSKLILMEEPGSTIVVDNNRIYVADIDATVRNEHNHTFYLK</sequence>
<evidence type="ECO:0000313" key="2">
    <source>
        <dbReference type="Proteomes" id="UP000552615"/>
    </source>
</evidence>
<organism evidence="1 2">
    <name type="scientific">Chryseobacterium cheonjiense</name>
    <dbReference type="NCBI Taxonomy" id="2728845"/>
    <lineage>
        <taxon>Bacteria</taxon>
        <taxon>Pseudomonadati</taxon>
        <taxon>Bacteroidota</taxon>
        <taxon>Flavobacteriia</taxon>
        <taxon>Flavobacteriales</taxon>
        <taxon>Weeksellaceae</taxon>
        <taxon>Chryseobacterium group</taxon>
        <taxon>Chryseobacterium</taxon>
    </lineage>
</organism>
<dbReference type="Proteomes" id="UP000552615">
    <property type="component" value="Unassembled WGS sequence"/>
</dbReference>
<reference evidence="1 2" key="1">
    <citation type="submission" date="2020-04" db="EMBL/GenBank/DDBJ databases">
        <title>Chryseobacterium sp. RJ-7-14 sp. nov., isolated from Jeju soil.</title>
        <authorList>
            <person name="Dahal R.H."/>
            <person name="Chaudhary D.K."/>
        </authorList>
    </citation>
    <scope>NUCLEOTIDE SEQUENCE [LARGE SCALE GENOMIC DNA]</scope>
    <source>
        <strain evidence="1 2">RJ-7-14</strain>
    </source>
</reference>
<dbReference type="RefSeq" id="WP_169230075.1">
    <property type="nucleotide sequence ID" value="NZ_JABBGF010000001.1"/>
</dbReference>